<dbReference type="Proteomes" id="UP000235005">
    <property type="component" value="Unassembled WGS sequence"/>
</dbReference>
<dbReference type="PANTHER" id="PTHR32332">
    <property type="entry name" value="2-NITROPROPANE DIOXYGENASE"/>
    <property type="match status" value="1"/>
</dbReference>
<dbReference type="CDD" id="cd04730">
    <property type="entry name" value="NPD_like"/>
    <property type="match status" value="1"/>
</dbReference>
<evidence type="ECO:0000256" key="2">
    <source>
        <dbReference type="ARBA" id="ARBA00022643"/>
    </source>
</evidence>
<dbReference type="AlphaFoldDB" id="A0A2N5X3A2"/>
<dbReference type="Gene3D" id="3.20.20.70">
    <property type="entry name" value="Aldolase class I"/>
    <property type="match status" value="1"/>
</dbReference>
<dbReference type="GO" id="GO:0018580">
    <property type="term" value="F:nitronate monooxygenase activity"/>
    <property type="evidence" value="ECO:0007669"/>
    <property type="project" value="InterPro"/>
</dbReference>
<evidence type="ECO:0000256" key="1">
    <source>
        <dbReference type="ARBA" id="ARBA00022630"/>
    </source>
</evidence>
<dbReference type="RefSeq" id="WP_076001238.1">
    <property type="nucleotide sequence ID" value="NZ_PKUS01000010.1"/>
</dbReference>
<evidence type="ECO:0000313" key="4">
    <source>
        <dbReference type="EMBL" id="PLW68955.1"/>
    </source>
</evidence>
<reference evidence="4 5" key="1">
    <citation type="submission" date="2018-01" db="EMBL/GenBank/DDBJ databases">
        <title>The draft genome sequence of Halioglobus lutimaris HF004.</title>
        <authorList>
            <person name="Du Z.-J."/>
            <person name="Shi M.-J."/>
        </authorList>
    </citation>
    <scope>NUCLEOTIDE SEQUENCE [LARGE SCALE GENOMIC DNA]</scope>
    <source>
        <strain evidence="4 5">HF004</strain>
    </source>
</reference>
<comment type="caution">
    <text evidence="4">The sequence shown here is derived from an EMBL/GenBank/DDBJ whole genome shotgun (WGS) entry which is preliminary data.</text>
</comment>
<proteinExistence type="predicted"/>
<gene>
    <name evidence="4" type="ORF">C0039_10055</name>
</gene>
<evidence type="ECO:0000256" key="3">
    <source>
        <dbReference type="ARBA" id="ARBA00023002"/>
    </source>
</evidence>
<evidence type="ECO:0000313" key="5">
    <source>
        <dbReference type="Proteomes" id="UP000235005"/>
    </source>
</evidence>
<dbReference type="SUPFAM" id="SSF51412">
    <property type="entry name" value="Inosine monophosphate dehydrogenase (IMPDH)"/>
    <property type="match status" value="1"/>
</dbReference>
<keyword evidence="2" id="KW-0288">FMN</keyword>
<keyword evidence="3" id="KW-0560">Oxidoreductase</keyword>
<sequence>MQTDLSKQLGVEAPIFAFTHCRDVVVEVSRAGGIGVLGAVGFSVEQLREELDWIDAHIGDHIYGVDTAIPQKYEGMDSSTPEELVALIESAIPQRHREFAEGLLSNAGVPAWPDANDPISLSFSIQQAQALVDEALTRPKCRMIVNALGTPPAEIIEQVHEAGRLIGALAGRIKHGLAHKEAGLDFVVCQGSEGGGHAGEVTSMVLWPQMVDAVAPLPVLAAGGIANGRQMLAAMSMGVQGVWMGSRWLISTEAQAEPGQRESYKAATSEDTVRSRSFTGKTARMLKNEWTEAWERDDTPDPLPMPMQGYLTFDALRRTHRYASVGDCQKVAFNPVGQVVGQMNDEQSCRDIMFQLLTEYADALEQVNTLSLQE</sequence>
<keyword evidence="4" id="KW-0503">Monooxygenase</keyword>
<keyword evidence="5" id="KW-1185">Reference proteome</keyword>
<accession>A0A2N5X3A2</accession>
<keyword evidence="1" id="KW-0285">Flavoprotein</keyword>
<dbReference type="OrthoDB" id="9778912at2"/>
<dbReference type="InterPro" id="IPR004136">
    <property type="entry name" value="NMO"/>
</dbReference>
<dbReference type="EMBL" id="PKUS01000010">
    <property type="protein sequence ID" value="PLW68955.1"/>
    <property type="molecule type" value="Genomic_DNA"/>
</dbReference>
<dbReference type="InterPro" id="IPR013785">
    <property type="entry name" value="Aldolase_TIM"/>
</dbReference>
<name>A0A2N5X3A2_9GAMM</name>
<organism evidence="4 5">
    <name type="scientific">Pseudohalioglobus lutimaris</name>
    <dbReference type="NCBI Taxonomy" id="1737061"/>
    <lineage>
        <taxon>Bacteria</taxon>
        <taxon>Pseudomonadati</taxon>
        <taxon>Pseudomonadota</taxon>
        <taxon>Gammaproteobacteria</taxon>
        <taxon>Cellvibrionales</taxon>
        <taxon>Halieaceae</taxon>
        <taxon>Pseudohalioglobus</taxon>
    </lineage>
</organism>
<dbReference type="PANTHER" id="PTHR32332:SF38">
    <property type="entry name" value="MONOOXYGENASE RV1533-RELATED"/>
    <property type="match status" value="1"/>
</dbReference>
<protein>
    <submittedName>
        <fullName evidence="4">Nitronate monooxygenase</fullName>
    </submittedName>
</protein>
<dbReference type="Pfam" id="PF03060">
    <property type="entry name" value="NMO"/>
    <property type="match status" value="1"/>
</dbReference>